<dbReference type="Pfam" id="PF07690">
    <property type="entry name" value="MFS_1"/>
    <property type="match status" value="1"/>
</dbReference>
<reference evidence="8" key="2">
    <citation type="submission" date="2021-02" db="EMBL/GenBank/DDBJ databases">
        <title>Aspergillus puulaauensis MK2 genome sequence.</title>
        <authorList>
            <person name="Futagami T."/>
            <person name="Mori K."/>
            <person name="Kadooka C."/>
            <person name="Tanaka T."/>
        </authorList>
    </citation>
    <scope>NUCLEOTIDE SEQUENCE</scope>
    <source>
        <strain evidence="8">MK2</strain>
    </source>
</reference>
<dbReference type="GO" id="GO:0005886">
    <property type="term" value="C:plasma membrane"/>
    <property type="evidence" value="ECO:0007669"/>
    <property type="project" value="TreeGrafter"/>
</dbReference>
<evidence type="ECO:0000313" key="9">
    <source>
        <dbReference type="Proteomes" id="UP000654913"/>
    </source>
</evidence>
<evidence type="ECO:0000256" key="4">
    <source>
        <dbReference type="ARBA" id="ARBA00023136"/>
    </source>
</evidence>
<dbReference type="AlphaFoldDB" id="A0A7R7XUJ3"/>
<protein>
    <recommendedName>
        <fullName evidence="7">Major facilitator superfamily (MFS) profile domain-containing protein</fullName>
    </recommendedName>
</protein>
<evidence type="ECO:0000259" key="7">
    <source>
        <dbReference type="PROSITE" id="PS50850"/>
    </source>
</evidence>
<dbReference type="SUPFAM" id="SSF103473">
    <property type="entry name" value="MFS general substrate transporter"/>
    <property type="match status" value="1"/>
</dbReference>
<accession>A0A7R7XUJ3</accession>
<dbReference type="GeneID" id="64977744"/>
<feature type="transmembrane region" description="Helical" evidence="6">
    <location>
        <begin position="117"/>
        <end position="134"/>
    </location>
</feature>
<dbReference type="InterPro" id="IPR011701">
    <property type="entry name" value="MFS"/>
</dbReference>
<dbReference type="InterPro" id="IPR020846">
    <property type="entry name" value="MFS_dom"/>
</dbReference>
<feature type="region of interest" description="Disordered" evidence="5">
    <location>
        <begin position="235"/>
        <end position="306"/>
    </location>
</feature>
<feature type="transmembrane region" description="Helical" evidence="6">
    <location>
        <begin position="87"/>
        <end position="105"/>
    </location>
</feature>
<keyword evidence="3 6" id="KW-1133">Transmembrane helix</keyword>
<comment type="subcellular location">
    <subcellularLocation>
        <location evidence="1">Membrane</location>
        <topology evidence="1">Multi-pass membrane protein</topology>
    </subcellularLocation>
</comment>
<feature type="transmembrane region" description="Helical" evidence="6">
    <location>
        <begin position="456"/>
        <end position="484"/>
    </location>
</feature>
<dbReference type="Proteomes" id="UP000654913">
    <property type="component" value="Chromosome 6"/>
</dbReference>
<evidence type="ECO:0000256" key="1">
    <source>
        <dbReference type="ARBA" id="ARBA00004141"/>
    </source>
</evidence>
<feature type="transmembrane region" description="Helical" evidence="6">
    <location>
        <begin position="175"/>
        <end position="197"/>
    </location>
</feature>
<feature type="compositionally biased region" description="Pro residues" evidence="5">
    <location>
        <begin position="292"/>
        <end position="302"/>
    </location>
</feature>
<dbReference type="KEGG" id="apuu:APUU_60787A"/>
<evidence type="ECO:0000256" key="6">
    <source>
        <dbReference type="SAM" id="Phobius"/>
    </source>
</evidence>
<evidence type="ECO:0000256" key="2">
    <source>
        <dbReference type="ARBA" id="ARBA00022692"/>
    </source>
</evidence>
<dbReference type="PANTHER" id="PTHR23502">
    <property type="entry name" value="MAJOR FACILITATOR SUPERFAMILY"/>
    <property type="match status" value="1"/>
</dbReference>
<keyword evidence="9" id="KW-1185">Reference proteome</keyword>
<feature type="transmembrane region" description="Helical" evidence="6">
    <location>
        <begin position="338"/>
        <end position="365"/>
    </location>
</feature>
<feature type="transmembrane region" description="Helical" evidence="6">
    <location>
        <begin position="385"/>
        <end position="410"/>
    </location>
</feature>
<dbReference type="OrthoDB" id="5215911at2759"/>
<feature type="transmembrane region" description="Helical" evidence="6">
    <location>
        <begin position="496"/>
        <end position="514"/>
    </location>
</feature>
<name>A0A7R7XUJ3_9EURO</name>
<feature type="transmembrane region" description="Helical" evidence="6">
    <location>
        <begin position="431"/>
        <end position="450"/>
    </location>
</feature>
<dbReference type="PROSITE" id="PS50850">
    <property type="entry name" value="MFS"/>
    <property type="match status" value="1"/>
</dbReference>
<dbReference type="GO" id="GO:0022857">
    <property type="term" value="F:transmembrane transporter activity"/>
    <property type="evidence" value="ECO:0007669"/>
    <property type="project" value="InterPro"/>
</dbReference>
<dbReference type="Gene3D" id="1.20.1250.20">
    <property type="entry name" value="MFS general substrate transporter like domains"/>
    <property type="match status" value="1"/>
</dbReference>
<dbReference type="InterPro" id="IPR036259">
    <property type="entry name" value="MFS_trans_sf"/>
</dbReference>
<dbReference type="EMBL" id="AP024448">
    <property type="protein sequence ID" value="BCS27739.1"/>
    <property type="molecule type" value="Genomic_DNA"/>
</dbReference>
<keyword evidence="2 6" id="KW-0812">Transmembrane</keyword>
<reference evidence="8" key="1">
    <citation type="submission" date="2021-01" db="EMBL/GenBank/DDBJ databases">
        <authorList>
            <consortium name="Aspergillus puulaauensis MK2 genome sequencing consortium"/>
            <person name="Kazuki M."/>
            <person name="Futagami T."/>
        </authorList>
    </citation>
    <scope>NUCLEOTIDE SEQUENCE</scope>
    <source>
        <strain evidence="8">MK2</strain>
    </source>
</reference>
<feature type="compositionally biased region" description="Polar residues" evidence="5">
    <location>
        <begin position="262"/>
        <end position="278"/>
    </location>
</feature>
<feature type="domain" description="Major facilitator superfamily (MFS) profile" evidence="7">
    <location>
        <begin position="50"/>
        <end position="548"/>
    </location>
</feature>
<keyword evidence="4 6" id="KW-0472">Membrane</keyword>
<gene>
    <name evidence="8" type="ORF">APUU_60787A</name>
</gene>
<sequence>MAPAANGFVPGTVRLVDVNERGQGDIVLVPRPSTDPEDPLNWNRKRKMLALSMVYLYNLAVGIPTSLQYSVLSDITRDTGIDTATLVQGNGLMILFFGWGPALIWQPLALTYGRRGVYLLSTLLVVPLAMWTAYASTVGEWYAHRVLIGIIASPFEALPEVTIFDLFFAHERGAFTSVYTFVLFGSTFIAPLVAGWFNDAYGWRWTMQFGAILAAFCFVVLFLFLEETIYFRDSVEGDSSSGSEPKLTISQSCDRDEERGSHSSPTTSGLKSPQSTEASPAAASGGRVSPVPSSPKPEPIPDVTPEDKPKGFFRLAKSFKLFTALPSRPSNMDMLRMIYYPVVFIFQFPTVAWSGFLYGINLAWYNVLNGTTSPVLSAPPYNWSAALIGCVYTGPIIGAALAAAWCGPGADRFALALARRNGGIREPEHRLWPLLVSGVISAAGLILWGVGAHHHIHWMGLVVGLALMTFATVTGGAIAVSYNVDCLKEIGGESTVSVMMMRNTIGFGFSYAITPWYTNMGLQNCFITAGIVSLVCTLTFLVMIKYGKTLRRMSTERYLRYISRVPAHMS</sequence>
<feature type="transmembrane region" description="Helical" evidence="6">
    <location>
        <begin position="526"/>
        <end position="544"/>
    </location>
</feature>
<dbReference type="Gene3D" id="1.20.1720.10">
    <property type="entry name" value="Multidrug resistance protein D"/>
    <property type="match status" value="1"/>
</dbReference>
<feature type="transmembrane region" description="Helical" evidence="6">
    <location>
        <begin position="48"/>
        <end position="67"/>
    </location>
</feature>
<evidence type="ECO:0000313" key="8">
    <source>
        <dbReference type="EMBL" id="BCS27739.1"/>
    </source>
</evidence>
<dbReference type="RefSeq" id="XP_041559933.1">
    <property type="nucleotide sequence ID" value="XM_041694065.1"/>
</dbReference>
<evidence type="ECO:0000256" key="3">
    <source>
        <dbReference type="ARBA" id="ARBA00022989"/>
    </source>
</evidence>
<dbReference type="PANTHER" id="PTHR23502:SF30">
    <property type="entry name" value="TRANSPORTER, PUTATIVE (AFU_ORTHOLOGUE AFUA_8G04702)-RELATED"/>
    <property type="match status" value="1"/>
</dbReference>
<feature type="transmembrane region" description="Helical" evidence="6">
    <location>
        <begin position="146"/>
        <end position="168"/>
    </location>
</feature>
<feature type="transmembrane region" description="Helical" evidence="6">
    <location>
        <begin position="203"/>
        <end position="225"/>
    </location>
</feature>
<organism evidence="8 9">
    <name type="scientific">Aspergillus puulaauensis</name>
    <dbReference type="NCBI Taxonomy" id="1220207"/>
    <lineage>
        <taxon>Eukaryota</taxon>
        <taxon>Fungi</taxon>
        <taxon>Dikarya</taxon>
        <taxon>Ascomycota</taxon>
        <taxon>Pezizomycotina</taxon>
        <taxon>Eurotiomycetes</taxon>
        <taxon>Eurotiomycetidae</taxon>
        <taxon>Eurotiales</taxon>
        <taxon>Aspergillaceae</taxon>
        <taxon>Aspergillus</taxon>
    </lineage>
</organism>
<evidence type="ECO:0000256" key="5">
    <source>
        <dbReference type="SAM" id="MobiDB-lite"/>
    </source>
</evidence>
<proteinExistence type="predicted"/>